<dbReference type="EMBL" id="CP016634">
    <property type="protein sequence ID" value="ANY87085.1"/>
    <property type="molecule type" value="Genomic_DNA"/>
</dbReference>
<protein>
    <recommendedName>
        <fullName evidence="1">REase associating with pPIWI RE domain-containing protein</fullName>
    </recommendedName>
</protein>
<accession>A0A1B2F4D7</accession>
<organism evidence="2">
    <name type="scientific">Pseudomonas putida</name>
    <name type="common">Arthrobacter siderocapsulatus</name>
    <dbReference type="NCBI Taxonomy" id="303"/>
    <lineage>
        <taxon>Bacteria</taxon>
        <taxon>Pseudomonadati</taxon>
        <taxon>Pseudomonadota</taxon>
        <taxon>Gammaproteobacteria</taxon>
        <taxon>Pseudomonadales</taxon>
        <taxon>Pseudomonadaceae</taxon>
        <taxon>Pseudomonas</taxon>
    </lineage>
</organism>
<dbReference type="Pfam" id="PF18154">
    <property type="entry name" value="pPIWI_RE_REase"/>
    <property type="match status" value="1"/>
</dbReference>
<evidence type="ECO:0000313" key="2">
    <source>
        <dbReference type="EMBL" id="ANY87085.1"/>
    </source>
</evidence>
<name>A0A1B2F4D7_PSEPU</name>
<dbReference type="AlphaFoldDB" id="A0A1B2F4D7"/>
<proteinExistence type="predicted"/>
<dbReference type="RefSeq" id="WP_070094551.1">
    <property type="nucleotide sequence ID" value="NZ_CP016634.1"/>
</dbReference>
<evidence type="ECO:0000259" key="1">
    <source>
        <dbReference type="Pfam" id="PF18154"/>
    </source>
</evidence>
<reference evidence="2" key="1">
    <citation type="submission" date="2016-07" db="EMBL/GenBank/DDBJ databases">
        <title>New class B carbapenemase carried by novel plasmid in Pseudomonas putida enviromental strain in eastern Amazonia.</title>
        <authorList>
            <person name="Souza C.O."/>
            <person name="Lima K.V."/>
            <person name="Brasiliense D.M."/>
            <person name="Perez-Chaparro P.J."/>
            <person name="Mamizuka E.M."/>
            <person name="Lima M.O."/>
            <person name="Lima L.N."/>
            <person name="McCulloch J.A."/>
        </authorList>
    </citation>
    <scope>NUCLEOTIDE SEQUENCE [LARGE SCALE GENOMIC DNA]</scope>
    <source>
        <strain evidence="2">IEC33019</strain>
    </source>
</reference>
<gene>
    <name evidence="2" type="ORF">IEC33019_1519</name>
</gene>
<sequence>MDREAYRRNLLWRLADAASKCARNRVEGFELLRQASAHLHRLHPDHVVMTAQELEANFRHPLETWLPDEIRGELTGVLLAPSNVPTRTCTELLLEFNAREQYEQTQQLIRRVRDICKAIPAGDELYRSFREFLVLNGKTTRHPLRVLFQPLDLSVEDLYRQPERHEVLAGKMYLCPSCHWPMTITQSHIACPSQWCEHAGSIFDLHRRQVINRLDGNTLKGQVVSDETLVLQDAYWKFTLLPGLLEIQLARGLRAMGFLPILWPDVDEADVRIEVGGLPLDLDAKVWRYPEALEAHLQPASRGPNRWIVIPDYQTRSLSALRERLGPYIHTYSSCLNELKRRA</sequence>
<feature type="domain" description="REase associating with pPIWI RE" evidence="1">
    <location>
        <begin position="243"/>
        <end position="328"/>
    </location>
</feature>
<dbReference type="InterPro" id="IPR040828">
    <property type="entry name" value="pPIWI_RE_REase"/>
</dbReference>